<accession>A0ABY1QS73</accession>
<evidence type="ECO:0000313" key="10">
    <source>
        <dbReference type="EMBL" id="SMP76095.1"/>
    </source>
</evidence>
<feature type="region of interest" description="Disordered" evidence="8">
    <location>
        <begin position="30"/>
        <end position="74"/>
    </location>
</feature>
<keyword evidence="3 7" id="KW-0732">Signal</keyword>
<gene>
    <name evidence="7" type="primary">flgH</name>
    <name evidence="10" type="ORF">SAMN06296065_10954</name>
</gene>
<name>A0ABY1QS73_9SPHN</name>
<dbReference type="PRINTS" id="PR01008">
    <property type="entry name" value="FLGLRINGFLGH"/>
</dbReference>
<evidence type="ECO:0000256" key="4">
    <source>
        <dbReference type="ARBA" id="ARBA00023136"/>
    </source>
</evidence>
<comment type="subcellular location">
    <subcellularLocation>
        <location evidence="7">Cell outer membrane</location>
        <topology evidence="7">Lipid-anchor</topology>
    </subcellularLocation>
    <subcellularLocation>
        <location evidence="7">Bacterial flagellum basal body</location>
    </subcellularLocation>
</comment>
<dbReference type="Pfam" id="PF02107">
    <property type="entry name" value="FlgH"/>
    <property type="match status" value="1"/>
</dbReference>
<dbReference type="HAMAP" id="MF_00415">
    <property type="entry name" value="FlgH"/>
    <property type="match status" value="1"/>
</dbReference>
<keyword evidence="10" id="KW-0282">Flagellum</keyword>
<keyword evidence="5 7" id="KW-0975">Bacterial flagellum</keyword>
<protein>
    <recommendedName>
        <fullName evidence="7">Flagellar L-ring protein</fullName>
    </recommendedName>
    <alternativeName>
        <fullName evidence="7">Basal body L-ring protein</fullName>
    </alternativeName>
</protein>
<feature type="chain" id="PRO_5047192910" description="Flagellar L-ring protein" evidence="9">
    <location>
        <begin position="21"/>
        <end position="258"/>
    </location>
</feature>
<evidence type="ECO:0000256" key="1">
    <source>
        <dbReference type="ARBA" id="ARBA00002591"/>
    </source>
</evidence>
<dbReference type="RefSeq" id="WP_283406687.1">
    <property type="nucleotide sequence ID" value="NZ_FXUI01000009.1"/>
</dbReference>
<organism evidence="10 11">
    <name type="scientific">Novosphingobium panipatense</name>
    <dbReference type="NCBI Taxonomy" id="428991"/>
    <lineage>
        <taxon>Bacteria</taxon>
        <taxon>Pseudomonadati</taxon>
        <taxon>Pseudomonadota</taxon>
        <taxon>Alphaproteobacteria</taxon>
        <taxon>Sphingomonadales</taxon>
        <taxon>Sphingomonadaceae</taxon>
        <taxon>Novosphingobium</taxon>
    </lineage>
</organism>
<dbReference type="Proteomes" id="UP001157910">
    <property type="component" value="Unassembled WGS sequence"/>
</dbReference>
<keyword evidence="10" id="KW-0966">Cell projection</keyword>
<dbReference type="NCBIfam" id="NF001305">
    <property type="entry name" value="PRK00249.1-5"/>
    <property type="match status" value="1"/>
</dbReference>
<feature type="signal peptide" evidence="9">
    <location>
        <begin position="1"/>
        <end position="20"/>
    </location>
</feature>
<evidence type="ECO:0000313" key="11">
    <source>
        <dbReference type="Proteomes" id="UP001157910"/>
    </source>
</evidence>
<evidence type="ECO:0000256" key="8">
    <source>
        <dbReference type="SAM" id="MobiDB-lite"/>
    </source>
</evidence>
<keyword evidence="4 7" id="KW-0472">Membrane</keyword>
<evidence type="ECO:0000256" key="7">
    <source>
        <dbReference type="HAMAP-Rule" id="MF_00415"/>
    </source>
</evidence>
<dbReference type="PROSITE" id="PS51257">
    <property type="entry name" value="PROKAR_LIPOPROTEIN"/>
    <property type="match status" value="1"/>
</dbReference>
<feature type="region of interest" description="Disordered" evidence="8">
    <location>
        <begin position="137"/>
        <end position="164"/>
    </location>
</feature>
<dbReference type="PANTHER" id="PTHR34933">
    <property type="entry name" value="FLAGELLAR L-RING PROTEIN"/>
    <property type="match status" value="1"/>
</dbReference>
<keyword evidence="11" id="KW-1185">Reference proteome</keyword>
<comment type="function">
    <text evidence="1 7">Assembles around the rod to form the L-ring and probably protects the motor/basal body from shearing forces during rotation.</text>
</comment>
<comment type="subunit">
    <text evidence="7">The basal body constitutes a major portion of the flagellar organelle and consists of four rings (L,P,S, and M) mounted on a central rod.</text>
</comment>
<comment type="caution">
    <text evidence="10">The sequence shown here is derived from an EMBL/GenBank/DDBJ whole genome shotgun (WGS) entry which is preliminary data.</text>
</comment>
<sequence>MNNRFLIVAAALACSSVLTGCGAVGRLQNVGKAPRMSDPGAPVAPRVEPSLGNHAKAEHGPDGSDPQIAEGSRGASLFRTGGGAFFRDQRASRVGDIVTIRINIADSARVDNATTRTRTGSENSGIAALLGLESQIGKILPGDPDPGNLTSTSSKSSSVGAGNTARSEQINMTIAATVVGVLPNGNLAIRGKQEVRVNFELRELVVSGVIRPEDIARDNSIRHSQIAEARISYGGRGQLTDAQQARWGQQIYDALFPF</sequence>
<keyword evidence="6 7" id="KW-0998">Cell outer membrane</keyword>
<evidence type="ECO:0000256" key="2">
    <source>
        <dbReference type="ARBA" id="ARBA00006929"/>
    </source>
</evidence>
<evidence type="ECO:0000256" key="3">
    <source>
        <dbReference type="ARBA" id="ARBA00022729"/>
    </source>
</evidence>
<reference evidence="10 11" key="1">
    <citation type="submission" date="2017-05" db="EMBL/GenBank/DDBJ databases">
        <authorList>
            <person name="Varghese N."/>
            <person name="Submissions S."/>
        </authorList>
    </citation>
    <scope>NUCLEOTIDE SEQUENCE [LARGE SCALE GENOMIC DNA]</scope>
    <source>
        <strain evidence="10 11">SM16</strain>
    </source>
</reference>
<keyword evidence="7" id="KW-0449">Lipoprotein</keyword>
<comment type="similarity">
    <text evidence="2 7">Belongs to the FlgH family.</text>
</comment>
<proteinExistence type="inferred from homology"/>
<keyword evidence="10" id="KW-0969">Cilium</keyword>
<evidence type="ECO:0000256" key="5">
    <source>
        <dbReference type="ARBA" id="ARBA00023143"/>
    </source>
</evidence>
<evidence type="ECO:0000256" key="9">
    <source>
        <dbReference type="SAM" id="SignalP"/>
    </source>
</evidence>
<dbReference type="PANTHER" id="PTHR34933:SF1">
    <property type="entry name" value="FLAGELLAR L-RING PROTEIN"/>
    <property type="match status" value="1"/>
</dbReference>
<dbReference type="EMBL" id="FXUI01000009">
    <property type="protein sequence ID" value="SMP76095.1"/>
    <property type="molecule type" value="Genomic_DNA"/>
</dbReference>
<dbReference type="InterPro" id="IPR000527">
    <property type="entry name" value="Flag_Lring"/>
</dbReference>
<evidence type="ECO:0000256" key="6">
    <source>
        <dbReference type="ARBA" id="ARBA00023237"/>
    </source>
</evidence>